<name>W4GK48_APHAT</name>
<sequence length="113" mass="13376">MRRNVHHSVEDLNATVQRVLAGESQVDVSAAINIAYRTLKTYVHKHRHDIYPTRLRKEPPPTLPLKCGDSFVDRRDAADWIPYRVKGDCVSRKEHRDECCVNNYYYRDDYRED</sequence>
<dbReference type="RefSeq" id="XP_009830978.1">
    <property type="nucleotide sequence ID" value="XM_009832676.1"/>
</dbReference>
<dbReference type="AlphaFoldDB" id="W4GK48"/>
<dbReference type="GeneID" id="20809220"/>
<proteinExistence type="predicted"/>
<dbReference type="VEuPathDB" id="FungiDB:H257_07224"/>
<dbReference type="EMBL" id="KI913127">
    <property type="protein sequence ID" value="ETV80042.1"/>
    <property type="molecule type" value="Genomic_DNA"/>
</dbReference>
<protein>
    <submittedName>
        <fullName evidence="1">Uncharacterized protein</fullName>
    </submittedName>
</protein>
<evidence type="ECO:0000313" key="1">
    <source>
        <dbReference type="EMBL" id="ETV80042.1"/>
    </source>
</evidence>
<reference evidence="1" key="1">
    <citation type="submission" date="2013-12" db="EMBL/GenBank/DDBJ databases">
        <title>The Genome Sequence of Aphanomyces astaci APO3.</title>
        <authorList>
            <consortium name="The Broad Institute Genomics Platform"/>
            <person name="Russ C."/>
            <person name="Tyler B."/>
            <person name="van West P."/>
            <person name="Dieguez-Uribeondo J."/>
            <person name="Young S.K."/>
            <person name="Zeng Q."/>
            <person name="Gargeya S."/>
            <person name="Fitzgerald M."/>
            <person name="Abouelleil A."/>
            <person name="Alvarado L."/>
            <person name="Chapman S.B."/>
            <person name="Gainer-Dewar J."/>
            <person name="Goldberg J."/>
            <person name="Griggs A."/>
            <person name="Gujja S."/>
            <person name="Hansen M."/>
            <person name="Howarth C."/>
            <person name="Imamovic A."/>
            <person name="Ireland A."/>
            <person name="Larimer J."/>
            <person name="McCowan C."/>
            <person name="Murphy C."/>
            <person name="Pearson M."/>
            <person name="Poon T.W."/>
            <person name="Priest M."/>
            <person name="Roberts A."/>
            <person name="Saif S."/>
            <person name="Shea T."/>
            <person name="Sykes S."/>
            <person name="Wortman J."/>
            <person name="Nusbaum C."/>
            <person name="Birren B."/>
        </authorList>
    </citation>
    <scope>NUCLEOTIDE SEQUENCE [LARGE SCALE GENOMIC DNA]</scope>
    <source>
        <strain evidence="1">APO3</strain>
    </source>
</reference>
<organism evidence="1">
    <name type="scientific">Aphanomyces astaci</name>
    <name type="common">Crayfish plague agent</name>
    <dbReference type="NCBI Taxonomy" id="112090"/>
    <lineage>
        <taxon>Eukaryota</taxon>
        <taxon>Sar</taxon>
        <taxon>Stramenopiles</taxon>
        <taxon>Oomycota</taxon>
        <taxon>Saprolegniomycetes</taxon>
        <taxon>Saprolegniales</taxon>
        <taxon>Verrucalvaceae</taxon>
        <taxon>Aphanomyces</taxon>
    </lineage>
</organism>
<accession>W4GK48</accession>
<gene>
    <name evidence="1" type="ORF">H257_07224</name>
</gene>